<dbReference type="Gene3D" id="3.40.50.720">
    <property type="entry name" value="NAD(P)-binding Rossmann-like Domain"/>
    <property type="match status" value="2"/>
</dbReference>
<evidence type="ECO:0000313" key="5">
    <source>
        <dbReference type="Proteomes" id="UP000278332"/>
    </source>
</evidence>
<keyword evidence="2" id="KW-0520">NAD</keyword>
<dbReference type="EMBL" id="RBRY01000152">
    <property type="protein sequence ID" value="RMR51958.1"/>
    <property type="molecule type" value="Genomic_DNA"/>
</dbReference>
<accession>A0A3M4VJD8</accession>
<proteinExistence type="predicted"/>
<evidence type="ECO:0000259" key="3">
    <source>
        <dbReference type="Pfam" id="PF02826"/>
    </source>
</evidence>
<dbReference type="PANTHER" id="PTHR43333">
    <property type="entry name" value="2-HACID_DH_C DOMAIN-CONTAINING PROTEIN"/>
    <property type="match status" value="1"/>
</dbReference>
<evidence type="ECO:0000313" key="4">
    <source>
        <dbReference type="EMBL" id="RMR51958.1"/>
    </source>
</evidence>
<evidence type="ECO:0000256" key="1">
    <source>
        <dbReference type="ARBA" id="ARBA00023002"/>
    </source>
</evidence>
<dbReference type="CDD" id="cd12180">
    <property type="entry name" value="2-Hacid_dh_15"/>
    <property type="match status" value="1"/>
</dbReference>
<name>A0A3M4VJD8_PSECI</name>
<dbReference type="Proteomes" id="UP000278332">
    <property type="component" value="Unassembled WGS sequence"/>
</dbReference>
<dbReference type="GO" id="GO:0051287">
    <property type="term" value="F:NAD binding"/>
    <property type="evidence" value="ECO:0007669"/>
    <property type="project" value="InterPro"/>
</dbReference>
<dbReference type="InterPro" id="IPR036291">
    <property type="entry name" value="NAD(P)-bd_dom_sf"/>
</dbReference>
<dbReference type="Pfam" id="PF02826">
    <property type="entry name" value="2-Hacid_dh_C"/>
    <property type="match status" value="1"/>
</dbReference>
<dbReference type="InterPro" id="IPR006140">
    <property type="entry name" value="D-isomer_DH_NAD-bd"/>
</dbReference>
<dbReference type="RefSeq" id="WP_122321739.1">
    <property type="nucleotide sequence ID" value="NZ_BLVX01000003.1"/>
</dbReference>
<gene>
    <name evidence="4" type="ORF">ALP84_00703</name>
</gene>
<evidence type="ECO:0000256" key="2">
    <source>
        <dbReference type="ARBA" id="ARBA00023027"/>
    </source>
</evidence>
<sequence length="319" mass="35166">MNQPSATTVSVIASQLDAQTNELLRRQLPEHRVLDLTPDQFNAERADVVILRPVNVRGRRVDEPPRGWPWSLRWVQLVSSGIDFYPDWLFQGPPVTSGKGSNAEQVAEFALAAVFSAAKRLPDIWVKDDDWSFSQLQPVRGRTLGILGLGSIGRSLATKATALGMRVIALGRPDQPLTELPQVEVAENLHHLFAESDHLVLAAPLTTQTRGLINREVLASSKPGLHLINIARGGLLDQQALLEALEAGWIGRATLDVTEPEPLPAGHPLYSDPRVFISPHTCALSTDGIQGFVNDFVENFKRYRQGLPLNNLVDHQRGY</sequence>
<dbReference type="GO" id="GO:0016491">
    <property type="term" value="F:oxidoreductase activity"/>
    <property type="evidence" value="ECO:0007669"/>
    <property type="project" value="UniProtKB-KW"/>
</dbReference>
<keyword evidence="1" id="KW-0560">Oxidoreductase</keyword>
<feature type="domain" description="D-isomer specific 2-hydroxyacid dehydrogenase NAD-binding" evidence="3">
    <location>
        <begin position="113"/>
        <end position="281"/>
    </location>
</feature>
<dbReference type="AlphaFoldDB" id="A0A3M4VJD8"/>
<dbReference type="SUPFAM" id="SSF51735">
    <property type="entry name" value="NAD(P)-binding Rossmann-fold domains"/>
    <property type="match status" value="1"/>
</dbReference>
<comment type="caution">
    <text evidence="4">The sequence shown here is derived from an EMBL/GenBank/DDBJ whole genome shotgun (WGS) entry which is preliminary data.</text>
</comment>
<dbReference type="PANTHER" id="PTHR43333:SF1">
    <property type="entry name" value="D-ISOMER SPECIFIC 2-HYDROXYACID DEHYDROGENASE NAD-BINDING DOMAIN-CONTAINING PROTEIN"/>
    <property type="match status" value="1"/>
</dbReference>
<protein>
    <submittedName>
        <fullName evidence="4">D-isomer specific 2-hydroxyacid dehydrogenase</fullName>
    </submittedName>
</protein>
<organism evidence="4 5">
    <name type="scientific">Pseudomonas cichorii</name>
    <dbReference type="NCBI Taxonomy" id="36746"/>
    <lineage>
        <taxon>Bacteria</taxon>
        <taxon>Pseudomonadati</taxon>
        <taxon>Pseudomonadota</taxon>
        <taxon>Gammaproteobacteria</taxon>
        <taxon>Pseudomonadales</taxon>
        <taxon>Pseudomonadaceae</taxon>
        <taxon>Pseudomonas</taxon>
    </lineage>
</organism>
<reference evidence="4 5" key="1">
    <citation type="submission" date="2018-08" db="EMBL/GenBank/DDBJ databases">
        <title>Recombination of ecologically and evolutionarily significant loci maintains genetic cohesion in the Pseudomonas syringae species complex.</title>
        <authorList>
            <person name="Dillon M."/>
            <person name="Thakur S."/>
            <person name="Almeida R.N.D."/>
            <person name="Weir B.S."/>
            <person name="Guttman D.S."/>
        </authorList>
    </citation>
    <scope>NUCLEOTIDE SEQUENCE [LARGE SCALE GENOMIC DNA]</scope>
    <source>
        <strain evidence="4 5">ICMP 6917</strain>
    </source>
</reference>